<organism evidence="1 2">
    <name type="scientific">Kozakia baliensis</name>
    <dbReference type="NCBI Taxonomy" id="153496"/>
    <lineage>
        <taxon>Bacteria</taxon>
        <taxon>Pseudomonadati</taxon>
        <taxon>Pseudomonadota</taxon>
        <taxon>Alphaproteobacteria</taxon>
        <taxon>Acetobacterales</taxon>
        <taxon>Acetobacteraceae</taxon>
        <taxon>Kozakia</taxon>
    </lineage>
</organism>
<name>A0A1D8US34_9PROT</name>
<dbReference type="InterPro" id="IPR036291">
    <property type="entry name" value="NAD(P)-bd_dom_sf"/>
</dbReference>
<accession>A0A1D8US34</accession>
<dbReference type="Pfam" id="PF01370">
    <property type="entry name" value="Epimerase"/>
    <property type="match status" value="1"/>
</dbReference>
<dbReference type="RefSeq" id="WP_070402189.1">
    <property type="nucleotide sequence ID" value="NZ_BJVW01000002.1"/>
</dbReference>
<proteinExistence type="predicted"/>
<protein>
    <submittedName>
        <fullName evidence="1">Steroid protein related protein</fullName>
    </submittedName>
</protein>
<dbReference type="PANTHER" id="PTHR48079:SF6">
    <property type="entry name" value="NAD(P)-BINDING DOMAIN-CONTAINING PROTEIN-RELATED"/>
    <property type="match status" value="1"/>
</dbReference>
<dbReference type="InterPro" id="IPR001509">
    <property type="entry name" value="Epimerase_deHydtase"/>
</dbReference>
<dbReference type="Proteomes" id="UP000179145">
    <property type="component" value="Chromosome"/>
</dbReference>
<sequence>MKIFVAGASGALGRPLLTRLREAGHQVWGMAHRSESLAAIQTLGAEPVQGNALDRASIFAIVERIRPDIVIDQLTALPASPFDLPKKLPADRKLRLEGGGNLFAAAQTYSVQRYIQQSSGFYLDAPVGLADEVSPLKVTAPGQIGESARMYAALEKRVLNASTLQGTVLRYGFFYGPGTWYWQDGAFSTHLKNGEVSILGPGDAVFSFIHVEDAADATVAALTAADGIYNVVDDQPTRVSQWLPAYARWIGASAPPQLNEREALCLFGEEAVYYHNSLQGAESLKATHDLALRARRLPWMSE</sequence>
<dbReference type="GO" id="GO:0004029">
    <property type="term" value="F:aldehyde dehydrogenase (NAD+) activity"/>
    <property type="evidence" value="ECO:0007669"/>
    <property type="project" value="TreeGrafter"/>
</dbReference>
<dbReference type="SUPFAM" id="SSF51735">
    <property type="entry name" value="NAD(P)-binding Rossmann-fold domains"/>
    <property type="match status" value="1"/>
</dbReference>
<dbReference type="AlphaFoldDB" id="A0A1D8US34"/>
<dbReference type="EMBL" id="CP014674">
    <property type="protein sequence ID" value="AOX16426.1"/>
    <property type="molecule type" value="Genomic_DNA"/>
</dbReference>
<dbReference type="PANTHER" id="PTHR48079">
    <property type="entry name" value="PROTEIN YEEZ"/>
    <property type="match status" value="1"/>
</dbReference>
<dbReference type="eggNOG" id="COG0451">
    <property type="taxonomic scope" value="Bacteria"/>
</dbReference>
<dbReference type="GO" id="GO:0005737">
    <property type="term" value="C:cytoplasm"/>
    <property type="evidence" value="ECO:0007669"/>
    <property type="project" value="TreeGrafter"/>
</dbReference>
<dbReference type="STRING" id="153496.A0U89_04010"/>
<evidence type="ECO:0000313" key="1">
    <source>
        <dbReference type="EMBL" id="AOX16426.1"/>
    </source>
</evidence>
<dbReference type="KEGG" id="kba:A0U89_04010"/>
<dbReference type="OrthoDB" id="9787292at2"/>
<keyword evidence="2" id="KW-1185">Reference proteome</keyword>
<evidence type="ECO:0000313" key="2">
    <source>
        <dbReference type="Proteomes" id="UP000179145"/>
    </source>
</evidence>
<gene>
    <name evidence="1" type="ORF">A0U89_04010</name>
</gene>
<dbReference type="Gene3D" id="3.40.50.720">
    <property type="entry name" value="NAD(P)-binding Rossmann-like Domain"/>
    <property type="match status" value="1"/>
</dbReference>
<reference evidence="1 2" key="1">
    <citation type="journal article" date="2016" name="Microb. Cell Fact.">
        <title>Dissection of exopolysaccharide biosynthesis in Kozakia baliensis.</title>
        <authorList>
            <person name="Brandt J.U."/>
            <person name="Jakob F."/>
            <person name="Behr J."/>
            <person name="Geissler A.J."/>
            <person name="Vogel R.F."/>
        </authorList>
    </citation>
    <scope>NUCLEOTIDE SEQUENCE [LARGE SCALE GENOMIC DNA]</scope>
    <source>
        <strain evidence="1 2">DSM 14400</strain>
    </source>
</reference>
<dbReference type="InterPro" id="IPR051783">
    <property type="entry name" value="NAD(P)-dependent_oxidoreduct"/>
</dbReference>